<comment type="caution">
    <text evidence="1">The sequence shown here is derived from an EMBL/GenBank/DDBJ whole genome shotgun (WGS) entry which is preliminary data.</text>
</comment>
<proteinExistence type="predicted"/>
<gene>
    <name evidence="1" type="ORF">E2C01_063982</name>
</gene>
<sequence length="150" mass="16752">MSILCVPLHLQVSYESRVVVVTGQIILIFECHAANEVREQSTVIHLPEWLLPPKVLEDVKNLRGHFHCLSATVHLLRGSLKKTEDDSDPLSEFAVASDPRLLPWRWLDACGLLEMPCRCDVASVKSALVFSRRGEIGSVAGLLLRPQTLF</sequence>
<accession>A0A5B7HAK3</accession>
<name>A0A5B7HAK3_PORTR</name>
<dbReference type="Proteomes" id="UP000324222">
    <property type="component" value="Unassembled WGS sequence"/>
</dbReference>
<evidence type="ECO:0000313" key="2">
    <source>
        <dbReference type="Proteomes" id="UP000324222"/>
    </source>
</evidence>
<protein>
    <submittedName>
        <fullName evidence="1">Uncharacterized protein</fullName>
    </submittedName>
</protein>
<organism evidence="1 2">
    <name type="scientific">Portunus trituberculatus</name>
    <name type="common">Swimming crab</name>
    <name type="synonym">Neptunus trituberculatus</name>
    <dbReference type="NCBI Taxonomy" id="210409"/>
    <lineage>
        <taxon>Eukaryota</taxon>
        <taxon>Metazoa</taxon>
        <taxon>Ecdysozoa</taxon>
        <taxon>Arthropoda</taxon>
        <taxon>Crustacea</taxon>
        <taxon>Multicrustacea</taxon>
        <taxon>Malacostraca</taxon>
        <taxon>Eumalacostraca</taxon>
        <taxon>Eucarida</taxon>
        <taxon>Decapoda</taxon>
        <taxon>Pleocyemata</taxon>
        <taxon>Brachyura</taxon>
        <taxon>Eubrachyura</taxon>
        <taxon>Portunoidea</taxon>
        <taxon>Portunidae</taxon>
        <taxon>Portuninae</taxon>
        <taxon>Portunus</taxon>
    </lineage>
</organism>
<dbReference type="AlphaFoldDB" id="A0A5B7HAK3"/>
<dbReference type="EMBL" id="VSRR010029929">
    <property type="protein sequence ID" value="MPC69751.1"/>
    <property type="molecule type" value="Genomic_DNA"/>
</dbReference>
<reference evidence="1 2" key="1">
    <citation type="submission" date="2019-05" db="EMBL/GenBank/DDBJ databases">
        <title>Another draft genome of Portunus trituberculatus and its Hox gene families provides insights of decapod evolution.</title>
        <authorList>
            <person name="Jeong J.-H."/>
            <person name="Song I."/>
            <person name="Kim S."/>
            <person name="Choi T."/>
            <person name="Kim D."/>
            <person name="Ryu S."/>
            <person name="Kim W."/>
        </authorList>
    </citation>
    <scope>NUCLEOTIDE SEQUENCE [LARGE SCALE GENOMIC DNA]</scope>
    <source>
        <tissue evidence="1">Muscle</tissue>
    </source>
</reference>
<evidence type="ECO:0000313" key="1">
    <source>
        <dbReference type="EMBL" id="MPC69751.1"/>
    </source>
</evidence>
<keyword evidence="2" id="KW-1185">Reference proteome</keyword>